<evidence type="ECO:0000256" key="2">
    <source>
        <dbReference type="ARBA" id="ARBA00023315"/>
    </source>
</evidence>
<evidence type="ECO:0000259" key="4">
    <source>
        <dbReference type="SMART" id="SM00563"/>
    </source>
</evidence>
<feature type="region of interest" description="Disordered" evidence="3">
    <location>
        <begin position="181"/>
        <end position="204"/>
    </location>
</feature>
<dbReference type="AlphaFoldDB" id="A0A399DZU5"/>
<dbReference type="InterPro" id="IPR002123">
    <property type="entry name" value="Plipid/glycerol_acylTrfase"/>
</dbReference>
<dbReference type="EMBL" id="QWKX01000060">
    <property type="protein sequence ID" value="RIH75680.1"/>
    <property type="molecule type" value="Genomic_DNA"/>
</dbReference>
<reference evidence="5 6" key="1">
    <citation type="submission" date="2018-08" db="EMBL/GenBank/DDBJ databases">
        <title>Meiothermus cateniformans JCM 15151 genome sequencing project.</title>
        <authorList>
            <person name="Da Costa M.S."/>
            <person name="Albuquerque L."/>
            <person name="Raposo P."/>
            <person name="Froufe H.J.C."/>
            <person name="Barroso C.S."/>
            <person name="Egas C."/>
        </authorList>
    </citation>
    <scope>NUCLEOTIDE SEQUENCE [LARGE SCALE GENOMIC DNA]</scope>
    <source>
        <strain evidence="5 6">JCM 15151</strain>
    </source>
</reference>
<dbReference type="OrthoDB" id="9803035at2"/>
<evidence type="ECO:0000313" key="6">
    <source>
        <dbReference type="Proteomes" id="UP000266089"/>
    </source>
</evidence>
<gene>
    <name evidence="5" type="ORF">Mcate_02102</name>
</gene>
<name>A0A399DZU5_9DEIN</name>
<dbReference type="PANTHER" id="PTHR10434:SF9">
    <property type="entry name" value="PHOSPHOLIPID_GLYCEROL ACYLTRANSFERASE DOMAIN-CONTAINING PROTEIN"/>
    <property type="match status" value="1"/>
</dbReference>
<dbReference type="RefSeq" id="WP_119361726.1">
    <property type="nucleotide sequence ID" value="NZ_JBHSXZ010000034.1"/>
</dbReference>
<dbReference type="SMART" id="SM00563">
    <property type="entry name" value="PlsC"/>
    <property type="match status" value="1"/>
</dbReference>
<proteinExistence type="predicted"/>
<comment type="caution">
    <text evidence="5">The sequence shown here is derived from an EMBL/GenBank/DDBJ whole genome shotgun (WGS) entry which is preliminary data.</text>
</comment>
<dbReference type="PANTHER" id="PTHR10434">
    <property type="entry name" value="1-ACYL-SN-GLYCEROL-3-PHOSPHATE ACYLTRANSFERASE"/>
    <property type="match status" value="1"/>
</dbReference>
<organism evidence="5 6">
    <name type="scientific">Meiothermus taiwanensis</name>
    <dbReference type="NCBI Taxonomy" id="172827"/>
    <lineage>
        <taxon>Bacteria</taxon>
        <taxon>Thermotogati</taxon>
        <taxon>Deinococcota</taxon>
        <taxon>Deinococci</taxon>
        <taxon>Thermales</taxon>
        <taxon>Thermaceae</taxon>
        <taxon>Meiothermus</taxon>
    </lineage>
</organism>
<feature type="domain" description="Phospholipid/glycerol acyltransferase" evidence="4">
    <location>
        <begin position="39"/>
        <end position="152"/>
    </location>
</feature>
<evidence type="ECO:0000313" key="5">
    <source>
        <dbReference type="EMBL" id="RIH75680.1"/>
    </source>
</evidence>
<dbReference type="GO" id="GO:0006654">
    <property type="term" value="P:phosphatidic acid biosynthetic process"/>
    <property type="evidence" value="ECO:0007669"/>
    <property type="project" value="TreeGrafter"/>
</dbReference>
<sequence length="204" mass="23098">MKHPYAIQPRTPWQRFGVWALQRLGWTAVMAPPPGQKFVLVGYPHTSNWDFLYALLWGMASGTRFRWVGKKELFPPVLGVVMKWLGGIPVDRARAGGDFVGQVARIFKQHDNLWVVVAAEGTRSHAPYWKSGFYYMALKARVPIALAYIDYRKKEVGVGGYLTPTGDLEADFEQIRAFYQDKAGKDPRKQSPIRLKPKDGEAST</sequence>
<dbReference type="Pfam" id="PF01553">
    <property type="entry name" value="Acyltransferase"/>
    <property type="match status" value="1"/>
</dbReference>
<dbReference type="CDD" id="cd07988">
    <property type="entry name" value="LPLAT_ABO13168-like"/>
    <property type="match status" value="1"/>
</dbReference>
<dbReference type="GO" id="GO:0003841">
    <property type="term" value="F:1-acylglycerol-3-phosphate O-acyltransferase activity"/>
    <property type="evidence" value="ECO:0007669"/>
    <property type="project" value="TreeGrafter"/>
</dbReference>
<evidence type="ECO:0000256" key="3">
    <source>
        <dbReference type="SAM" id="MobiDB-lite"/>
    </source>
</evidence>
<dbReference type="Proteomes" id="UP000266089">
    <property type="component" value="Unassembled WGS sequence"/>
</dbReference>
<accession>A0A399DZU5</accession>
<evidence type="ECO:0000256" key="1">
    <source>
        <dbReference type="ARBA" id="ARBA00022679"/>
    </source>
</evidence>
<keyword evidence="1 5" id="KW-0808">Transferase</keyword>
<protein>
    <submittedName>
        <fullName evidence="5">1-acylglycerol-3-phosphate O-acyltransferase</fullName>
    </submittedName>
</protein>
<dbReference type="SUPFAM" id="SSF69593">
    <property type="entry name" value="Glycerol-3-phosphate (1)-acyltransferase"/>
    <property type="match status" value="1"/>
</dbReference>
<keyword evidence="2 5" id="KW-0012">Acyltransferase</keyword>